<accession>A0A3P3U1U0</accession>
<proteinExistence type="predicted"/>
<sequence length="152" mass="17841">MEGIDGAAYIEQLTMDQKMNDHAMVNLTVVMDEDKVQSFLTANLCNRKFVLRDRYNERRVLFNGIIKNSEVEQINGVYTAKIEGTSHTYNLDLQNENVTYKELFERVIQGYAHSDFICSETLEKEPIKRFILQYDETDWEFIKRVVSRQTKG</sequence>
<keyword evidence="2" id="KW-1185">Reference proteome</keyword>
<protein>
    <submittedName>
        <fullName evidence="1">Uncharacterized protein</fullName>
    </submittedName>
</protein>
<gene>
    <name evidence="1" type="ORF">EHV15_12115</name>
</gene>
<name>A0A3P3U1U0_9BACL</name>
<dbReference type="EMBL" id="RRCN01000001">
    <property type="protein sequence ID" value="RRJ63589.1"/>
    <property type="molecule type" value="Genomic_DNA"/>
</dbReference>
<evidence type="ECO:0000313" key="2">
    <source>
        <dbReference type="Proteomes" id="UP000267017"/>
    </source>
</evidence>
<dbReference type="Gene3D" id="3.55.50.10">
    <property type="entry name" value="Baseplate protein-like domains"/>
    <property type="match status" value="1"/>
</dbReference>
<dbReference type="AlphaFoldDB" id="A0A3P3U1U0"/>
<organism evidence="1 2">
    <name type="scientific">Paenibacillus oralis</name>
    <dbReference type="NCBI Taxonomy" id="2490856"/>
    <lineage>
        <taxon>Bacteria</taxon>
        <taxon>Bacillati</taxon>
        <taxon>Bacillota</taxon>
        <taxon>Bacilli</taxon>
        <taxon>Bacillales</taxon>
        <taxon>Paenibacillaceae</taxon>
        <taxon>Paenibacillus</taxon>
    </lineage>
</organism>
<evidence type="ECO:0000313" key="1">
    <source>
        <dbReference type="EMBL" id="RRJ63589.1"/>
    </source>
</evidence>
<dbReference type="OrthoDB" id="1878078at2"/>
<dbReference type="RefSeq" id="WP_128631424.1">
    <property type="nucleotide sequence ID" value="NZ_RRCN01000001.1"/>
</dbReference>
<dbReference type="SUPFAM" id="SSF69279">
    <property type="entry name" value="Phage tail proteins"/>
    <property type="match status" value="1"/>
</dbReference>
<reference evidence="1 2" key="1">
    <citation type="submission" date="2018-11" db="EMBL/GenBank/DDBJ databases">
        <title>Genome sequencing of Paenibacillus sp. KCOM 3021 (= ChDC PVNT-B20).</title>
        <authorList>
            <person name="Kook J.-K."/>
            <person name="Park S.-N."/>
            <person name="Lim Y.K."/>
        </authorList>
    </citation>
    <scope>NUCLEOTIDE SEQUENCE [LARGE SCALE GENOMIC DNA]</scope>
    <source>
        <strain evidence="1 2">KCOM 3021</strain>
    </source>
</reference>
<comment type="caution">
    <text evidence="1">The sequence shown here is derived from an EMBL/GenBank/DDBJ whole genome shotgun (WGS) entry which is preliminary data.</text>
</comment>
<dbReference type="Proteomes" id="UP000267017">
    <property type="component" value="Unassembled WGS sequence"/>
</dbReference>